<dbReference type="EMBL" id="JANBPW010000242">
    <property type="protein sequence ID" value="KAJ1950270.1"/>
    <property type="molecule type" value="Genomic_DNA"/>
</dbReference>
<dbReference type="Proteomes" id="UP001150603">
    <property type="component" value="Unassembled WGS sequence"/>
</dbReference>
<evidence type="ECO:0000313" key="1">
    <source>
        <dbReference type="EMBL" id="KAJ1950270.1"/>
    </source>
</evidence>
<sequence length="255" mass="29427">MGRLSIVETSNDPEWKKAFNKHLALELESPQQFATCVLSTVDANGHPSARLVTPRGFVGEDFLRLSPEDANEWTSDVMTFCTHSKSIKVQELVGVSDVQLLYWFPHAKVQVRCSGQAHMLFHPDNPNYSTLSLDIRQRIWRRDDTTAELDNSEVKLDTEFIREQAYLNHSPMIQAWYAWPPPGRVRSGDESLYPKEIPQIKDEEAREKYGSEARRNYVLVFVDVMKVDIVDLKDNTRKLYKRRGDTTWSVTNINP</sequence>
<reference evidence="1" key="1">
    <citation type="submission" date="2022-07" db="EMBL/GenBank/DDBJ databases">
        <title>Phylogenomic reconstructions and comparative analyses of Kickxellomycotina fungi.</title>
        <authorList>
            <person name="Reynolds N.K."/>
            <person name="Stajich J.E."/>
            <person name="Barry K."/>
            <person name="Grigoriev I.V."/>
            <person name="Crous P."/>
            <person name="Smith M.E."/>
        </authorList>
    </citation>
    <scope>NUCLEOTIDE SEQUENCE</scope>
    <source>
        <strain evidence="1">NRRL 5244</strain>
    </source>
</reference>
<protein>
    <submittedName>
        <fullName evidence="1">Uncharacterized protein</fullName>
    </submittedName>
</protein>
<comment type="caution">
    <text evidence="1">The sequence shown here is derived from an EMBL/GenBank/DDBJ whole genome shotgun (WGS) entry which is preliminary data.</text>
</comment>
<proteinExistence type="predicted"/>
<keyword evidence="2" id="KW-1185">Reference proteome</keyword>
<accession>A0ACC1JG67</accession>
<name>A0ACC1JG67_9FUNG</name>
<evidence type="ECO:0000313" key="2">
    <source>
        <dbReference type="Proteomes" id="UP001150603"/>
    </source>
</evidence>
<organism evidence="1 2">
    <name type="scientific">Linderina macrospora</name>
    <dbReference type="NCBI Taxonomy" id="4868"/>
    <lineage>
        <taxon>Eukaryota</taxon>
        <taxon>Fungi</taxon>
        <taxon>Fungi incertae sedis</taxon>
        <taxon>Zoopagomycota</taxon>
        <taxon>Kickxellomycotina</taxon>
        <taxon>Kickxellomycetes</taxon>
        <taxon>Kickxellales</taxon>
        <taxon>Kickxellaceae</taxon>
        <taxon>Linderina</taxon>
    </lineage>
</organism>
<gene>
    <name evidence="1" type="ORF">FBU59_000759</name>
</gene>